<evidence type="ECO:0000313" key="2">
    <source>
        <dbReference type="WBParaSite" id="nRc.2.0.1.t15909-RA"/>
    </source>
</evidence>
<evidence type="ECO:0000313" key="1">
    <source>
        <dbReference type="Proteomes" id="UP000887565"/>
    </source>
</evidence>
<organism evidence="1 2">
    <name type="scientific">Romanomermis culicivorax</name>
    <name type="common">Nematode worm</name>
    <dbReference type="NCBI Taxonomy" id="13658"/>
    <lineage>
        <taxon>Eukaryota</taxon>
        <taxon>Metazoa</taxon>
        <taxon>Ecdysozoa</taxon>
        <taxon>Nematoda</taxon>
        <taxon>Enoplea</taxon>
        <taxon>Dorylaimia</taxon>
        <taxon>Mermithida</taxon>
        <taxon>Mermithoidea</taxon>
        <taxon>Mermithidae</taxon>
        <taxon>Romanomermis</taxon>
    </lineage>
</organism>
<reference evidence="2" key="1">
    <citation type="submission" date="2022-11" db="UniProtKB">
        <authorList>
            <consortium name="WormBaseParasite"/>
        </authorList>
    </citation>
    <scope>IDENTIFICATION</scope>
</reference>
<sequence length="176" mass="20520">MRGEKKRFSYRDMLRDIEAALGLTDSPYKQEFFIKDEYDTEKKSRGITLSPHAFCSAIIEMIPFSTEYMQIRLLETWVQIPLLTSSTLLYPEWMVGDMYNRMGKTGRFNNTITAGLTITRFIDYTKMNVAFACKYNNNASVYCVRKTAACKYKRNDREKNQKLEITTIIKSCFASL</sequence>
<name>A0A915IR81_ROMCU</name>
<protein>
    <submittedName>
        <fullName evidence="2">Uncharacterized protein</fullName>
    </submittedName>
</protein>
<proteinExistence type="predicted"/>
<accession>A0A915IR81</accession>
<dbReference type="Proteomes" id="UP000887565">
    <property type="component" value="Unplaced"/>
</dbReference>
<dbReference type="WBParaSite" id="nRc.2.0.1.t15909-RA">
    <property type="protein sequence ID" value="nRc.2.0.1.t15909-RA"/>
    <property type="gene ID" value="nRc.2.0.1.g15909"/>
</dbReference>
<keyword evidence="1" id="KW-1185">Reference proteome</keyword>
<dbReference type="AlphaFoldDB" id="A0A915IR81"/>